<organism evidence="1 2">
    <name type="scientific">Rhizosphaericola mali</name>
    <dbReference type="NCBI Taxonomy" id="2545455"/>
    <lineage>
        <taxon>Bacteria</taxon>
        <taxon>Pseudomonadati</taxon>
        <taxon>Bacteroidota</taxon>
        <taxon>Chitinophagia</taxon>
        <taxon>Chitinophagales</taxon>
        <taxon>Chitinophagaceae</taxon>
        <taxon>Rhizosphaericola</taxon>
    </lineage>
</organism>
<evidence type="ECO:0000313" key="1">
    <source>
        <dbReference type="EMBL" id="QES87342.1"/>
    </source>
</evidence>
<dbReference type="OrthoDB" id="1841591at2"/>
<evidence type="ECO:0000313" key="2">
    <source>
        <dbReference type="Proteomes" id="UP000292424"/>
    </source>
</evidence>
<name>A0A5P2G0H8_9BACT</name>
<dbReference type="AlphaFoldDB" id="A0A5P2G0H8"/>
<protein>
    <submittedName>
        <fullName evidence="1">Uncharacterized protein</fullName>
    </submittedName>
</protein>
<keyword evidence="2" id="KW-1185">Reference proteome</keyword>
<dbReference type="EMBL" id="CP044016">
    <property type="protein sequence ID" value="QES87342.1"/>
    <property type="molecule type" value="Genomic_DNA"/>
</dbReference>
<sequence>MGLDIYAGTFTRYYSGNWKTVIQQWSDRTGTPIEVVRQNQPKDVLTNVSEIQEISEVWRDHLANALKAHSETSIFWIESNDLPYHTDKPDWDCFGAVILWALYNEQKNVIPNDFDKEWTSSEIFKKSLLEDYKTIYPSLTQDCEIWLPIDIQFTFRYSDPTEKEVGIASSLRLLEDLDKLNNATWKADNNIINEWRKEIDPNTNSFDEKAKFGFSILYDLAKFSVDNKTPMKLDY</sequence>
<accession>A0A5P2G0H8</accession>
<dbReference type="Proteomes" id="UP000292424">
    <property type="component" value="Chromosome"/>
</dbReference>
<reference evidence="1 2" key="1">
    <citation type="submission" date="2019-09" db="EMBL/GenBank/DDBJ databases">
        <title>Complete genome sequence of Arachidicoccus sp. B3-10 isolated from apple orchard soil.</title>
        <authorList>
            <person name="Kim H.S."/>
            <person name="Han K.-I."/>
            <person name="Suh M.K."/>
            <person name="Lee K.C."/>
            <person name="Eom M.K."/>
            <person name="Kim J.-S."/>
            <person name="Kang S.W."/>
            <person name="Sin Y."/>
            <person name="Lee J.-S."/>
        </authorList>
    </citation>
    <scope>NUCLEOTIDE SEQUENCE [LARGE SCALE GENOMIC DNA]</scope>
    <source>
        <strain evidence="1 2">B3-10</strain>
    </source>
</reference>
<proteinExistence type="predicted"/>
<dbReference type="KEGG" id="arac:E0W69_001260"/>
<dbReference type="RefSeq" id="WP_131328220.1">
    <property type="nucleotide sequence ID" value="NZ_CP044016.1"/>
</dbReference>
<gene>
    <name evidence="1" type="ORF">E0W69_001260</name>
</gene>